<gene>
    <name evidence="3" type="ORF">dnl_51880</name>
</gene>
<reference evidence="3" key="1">
    <citation type="journal article" date="2021" name="Microb. Physiol.">
        <title>Proteogenomic Insights into the Physiology of Marine, Sulfate-Reducing, Filamentous Desulfonema limicola and Desulfonema magnum.</title>
        <authorList>
            <person name="Schnaars V."/>
            <person name="Wohlbrand L."/>
            <person name="Scheve S."/>
            <person name="Hinrichs C."/>
            <person name="Reinhardt R."/>
            <person name="Rabus R."/>
        </authorList>
    </citation>
    <scope>NUCLEOTIDE SEQUENCE</scope>
    <source>
        <strain evidence="3">5ac10</strain>
    </source>
</reference>
<dbReference type="InterPro" id="IPR003959">
    <property type="entry name" value="ATPase_AAA_core"/>
</dbReference>
<dbReference type="Proteomes" id="UP000663720">
    <property type="component" value="Chromosome"/>
</dbReference>
<feature type="domain" description="Endonuclease GajA/Old nuclease/RecF-like AAA" evidence="1">
    <location>
        <begin position="1"/>
        <end position="133"/>
    </location>
</feature>
<evidence type="ECO:0000313" key="3">
    <source>
        <dbReference type="EMBL" id="QTA82804.1"/>
    </source>
</evidence>
<evidence type="ECO:0000259" key="1">
    <source>
        <dbReference type="Pfam" id="PF13175"/>
    </source>
</evidence>
<dbReference type="KEGG" id="dli:dnl_51880"/>
<dbReference type="SUPFAM" id="SSF52540">
    <property type="entry name" value="P-loop containing nucleoside triphosphate hydrolases"/>
    <property type="match status" value="1"/>
</dbReference>
<accession>A0A975BBX6</accession>
<dbReference type="InterPro" id="IPR041685">
    <property type="entry name" value="AAA_GajA/Old/RecF-like"/>
</dbReference>
<name>A0A975BBX6_9BACT</name>
<proteinExistence type="predicted"/>
<evidence type="ECO:0000259" key="2">
    <source>
        <dbReference type="Pfam" id="PF13304"/>
    </source>
</evidence>
<dbReference type="AlphaFoldDB" id="A0A975BBX6"/>
<dbReference type="InterPro" id="IPR027417">
    <property type="entry name" value="P-loop_NTPase"/>
</dbReference>
<dbReference type="RefSeq" id="WP_207688690.1">
    <property type="nucleotide sequence ID" value="NZ_CP061799.1"/>
</dbReference>
<organism evidence="3 4">
    <name type="scientific">Desulfonema limicola</name>
    <dbReference type="NCBI Taxonomy" id="45656"/>
    <lineage>
        <taxon>Bacteria</taxon>
        <taxon>Pseudomonadati</taxon>
        <taxon>Thermodesulfobacteriota</taxon>
        <taxon>Desulfobacteria</taxon>
        <taxon>Desulfobacterales</taxon>
        <taxon>Desulfococcaceae</taxon>
        <taxon>Desulfonema</taxon>
    </lineage>
</organism>
<feature type="domain" description="ATPase AAA-type core" evidence="2">
    <location>
        <begin position="216"/>
        <end position="287"/>
    </location>
</feature>
<dbReference type="EMBL" id="CP061799">
    <property type="protein sequence ID" value="QTA82804.1"/>
    <property type="molecule type" value="Genomic_DNA"/>
</dbReference>
<dbReference type="PANTHER" id="PTHR43581">
    <property type="entry name" value="ATP/GTP PHOSPHATASE"/>
    <property type="match status" value="1"/>
</dbReference>
<dbReference type="PANTHER" id="PTHR43581:SF4">
    <property type="entry name" value="ATP_GTP PHOSPHATASE"/>
    <property type="match status" value="1"/>
</dbReference>
<evidence type="ECO:0000313" key="4">
    <source>
        <dbReference type="Proteomes" id="UP000663720"/>
    </source>
</evidence>
<protein>
    <submittedName>
        <fullName evidence="3">AAA ATPase-like domain-containing protein</fullName>
    </submittedName>
</protein>
<dbReference type="Pfam" id="PF13175">
    <property type="entry name" value="AAA_15"/>
    <property type="match status" value="1"/>
</dbReference>
<sequence length="342" mass="39680">MLNSLYIKNYRLFKELRINSLKRFNLIIGKNNIGKSSLLEAVTTFLNKDDIIIKIIEDMLYSGEWDDSNFISIFDSFASLFYKNRDLDKEINNFYIGEDEHKGISFCLNYKKGNKLKRDAYIEVKKNNKDKAEKISILDIQFQQNILSGSTNTKHDIVKSALPTAYIHSLALKWSKIVLTEKEDHVIEALRIIDKNIERIAFVDTNTTKKAIVKFHNSSQPFSLSSMGDGIFKILRTVLTLVHCENGTLLIDEFENGLHWSVQLELWKIIYHLAYKLNIQIFATTHSRDTLWAFQQAALSQGHEDDTRVIKLKHLPKRQNIKAVEVDIKEVKQIMEQGLEIR</sequence>
<dbReference type="InterPro" id="IPR051396">
    <property type="entry name" value="Bact_Antivir_Def_Nuclease"/>
</dbReference>
<dbReference type="Gene3D" id="3.40.50.300">
    <property type="entry name" value="P-loop containing nucleotide triphosphate hydrolases"/>
    <property type="match status" value="1"/>
</dbReference>
<keyword evidence="4" id="KW-1185">Reference proteome</keyword>
<dbReference type="Pfam" id="PF13304">
    <property type="entry name" value="AAA_21"/>
    <property type="match status" value="1"/>
</dbReference>